<evidence type="ECO:0000256" key="6">
    <source>
        <dbReference type="ARBA" id="ARBA00023002"/>
    </source>
</evidence>
<dbReference type="Pfam" id="PF00268">
    <property type="entry name" value="Ribonuc_red_sm"/>
    <property type="match status" value="1"/>
</dbReference>
<keyword evidence="6 11" id="KW-0560">Oxidoreductase</keyword>
<dbReference type="Proteomes" id="UP000037784">
    <property type="component" value="Unassembled WGS sequence"/>
</dbReference>
<reference evidence="13" key="3">
    <citation type="submission" date="2015-08" db="EMBL/GenBank/DDBJ databases">
        <title>Draft Genome Sequence of a Heterotrophic Facultative Anaerobic Bacterium Ardenticatena maritima Strain 110S.</title>
        <authorList>
            <person name="Kawaichi S."/>
            <person name="Yoshida T."/>
            <person name="Sako Y."/>
            <person name="Nakamura R."/>
        </authorList>
    </citation>
    <scope>NUCLEOTIDE SEQUENCE [LARGE SCALE GENOMIC DNA]</scope>
    <source>
        <strain evidence="13">110S</strain>
    </source>
</reference>
<keyword evidence="5" id="KW-0479">Metal-binding</keyword>
<proteinExistence type="inferred from homology"/>
<dbReference type="NCBIfam" id="NF006200">
    <property type="entry name" value="PRK08326.1-3"/>
    <property type="match status" value="1"/>
</dbReference>
<evidence type="ECO:0000256" key="10">
    <source>
        <dbReference type="ARBA" id="ARBA00032636"/>
    </source>
</evidence>
<dbReference type="RefSeq" id="WP_054492991.1">
    <property type="nucleotide sequence ID" value="NZ_BBZA01000116.1"/>
</dbReference>
<dbReference type="GO" id="GO:0009263">
    <property type="term" value="P:deoxyribonucleotide biosynthetic process"/>
    <property type="evidence" value="ECO:0007669"/>
    <property type="project" value="InterPro"/>
</dbReference>
<evidence type="ECO:0000256" key="8">
    <source>
        <dbReference type="ARBA" id="ARBA00023211"/>
    </source>
</evidence>
<dbReference type="InterPro" id="IPR033908">
    <property type="entry name" value="R2LOX"/>
</dbReference>
<evidence type="ECO:0000256" key="1">
    <source>
        <dbReference type="ARBA" id="ARBA00001936"/>
    </source>
</evidence>
<evidence type="ECO:0000256" key="7">
    <source>
        <dbReference type="ARBA" id="ARBA00023004"/>
    </source>
</evidence>
<evidence type="ECO:0000256" key="3">
    <source>
        <dbReference type="ARBA" id="ARBA00007873"/>
    </source>
</evidence>
<protein>
    <recommendedName>
        <fullName evidence="4">R2-like ligand binding oxidase</fullName>
    </recommendedName>
    <alternativeName>
        <fullName evidence="10">Ribonucleotide reductase R2 subunit homolog</fullName>
    </alternativeName>
    <alternativeName>
        <fullName evidence="9">Ribonucleotide reductase small subunit homolog</fullName>
    </alternativeName>
</protein>
<comment type="cofactor">
    <cofactor evidence="1">
        <name>Mn(2+)</name>
        <dbReference type="ChEBI" id="CHEBI:29035"/>
    </cofactor>
</comment>
<organism evidence="11 13">
    <name type="scientific">Ardenticatena maritima</name>
    <dbReference type="NCBI Taxonomy" id="872965"/>
    <lineage>
        <taxon>Bacteria</taxon>
        <taxon>Bacillati</taxon>
        <taxon>Chloroflexota</taxon>
        <taxon>Ardenticatenia</taxon>
        <taxon>Ardenticatenales</taxon>
        <taxon>Ardenticatenaceae</taxon>
        <taxon>Ardenticatena</taxon>
    </lineage>
</organism>
<dbReference type="InParanoid" id="A0A0M8K9M4"/>
<dbReference type="OrthoDB" id="5489780at2"/>
<comment type="caution">
    <text evidence="11">The sequence shown here is derived from an EMBL/GenBank/DDBJ whole genome shotgun (WGS) entry which is preliminary data.</text>
</comment>
<keyword evidence="13" id="KW-1185">Reference proteome</keyword>
<comment type="similarity">
    <text evidence="3">Belongs to the ribonucleoside diphosphate reductase small chain family. R2-like ligand binding oxidase subfamily.</text>
</comment>
<dbReference type="PATRIC" id="fig|872965.6.peg.94"/>
<reference evidence="11 13" key="1">
    <citation type="journal article" date="2015" name="Genome Announc.">
        <title>Draft Genome Sequence of a Heterotrophic Facultative Anaerobic Thermophilic Bacterium, Ardenticatena maritima Strain 110ST.</title>
        <authorList>
            <person name="Kawaichi S."/>
            <person name="Yoshida T."/>
            <person name="Sako Y."/>
            <person name="Nakamura R."/>
        </authorList>
    </citation>
    <scope>NUCLEOTIDE SEQUENCE [LARGE SCALE GENOMIC DNA]</scope>
    <source>
        <strain evidence="11 13">110S</strain>
    </source>
</reference>
<accession>A0A0M8K9M4</accession>
<evidence type="ECO:0000256" key="9">
    <source>
        <dbReference type="ARBA" id="ARBA00031672"/>
    </source>
</evidence>
<dbReference type="SUPFAM" id="SSF47240">
    <property type="entry name" value="Ferritin-like"/>
    <property type="match status" value="1"/>
</dbReference>
<evidence type="ECO:0000256" key="5">
    <source>
        <dbReference type="ARBA" id="ARBA00022723"/>
    </source>
</evidence>
<gene>
    <name evidence="11" type="ORF">ARMA_1539</name>
    <name evidence="12" type="ORF">SE16_00770</name>
</gene>
<dbReference type="STRING" id="872965.SE16_00770"/>
<dbReference type="NCBIfam" id="NF006202">
    <property type="entry name" value="PRK08326.1-5"/>
    <property type="match status" value="1"/>
</dbReference>
<dbReference type="Proteomes" id="UP000050502">
    <property type="component" value="Unassembled WGS sequence"/>
</dbReference>
<reference evidence="12 14" key="2">
    <citation type="submission" date="2015-07" db="EMBL/GenBank/DDBJ databases">
        <title>Whole genome sequence of Ardenticatena maritima DSM 23922.</title>
        <authorList>
            <person name="Hemp J."/>
            <person name="Ward L.M."/>
            <person name="Pace L.A."/>
            <person name="Fischer W.W."/>
        </authorList>
    </citation>
    <scope>NUCLEOTIDE SEQUENCE [LARGE SCALE GENOMIC DNA]</scope>
    <source>
        <strain evidence="12 14">110S</strain>
    </source>
</reference>
<dbReference type="Gene3D" id="1.10.620.20">
    <property type="entry name" value="Ribonucleotide Reductase, subunit A"/>
    <property type="match status" value="1"/>
</dbReference>
<dbReference type="InterPro" id="IPR009078">
    <property type="entry name" value="Ferritin-like_SF"/>
</dbReference>
<comment type="cofactor">
    <cofactor evidence="2">
        <name>Fe cation</name>
        <dbReference type="ChEBI" id="CHEBI:24875"/>
    </cofactor>
</comment>
<dbReference type="GO" id="GO:0016491">
    <property type="term" value="F:oxidoreductase activity"/>
    <property type="evidence" value="ECO:0007669"/>
    <property type="project" value="UniProtKB-KW"/>
</dbReference>
<dbReference type="CDD" id="cd07911">
    <property type="entry name" value="RNRR2_Rv0233_like"/>
    <property type="match status" value="1"/>
</dbReference>
<evidence type="ECO:0000313" key="14">
    <source>
        <dbReference type="Proteomes" id="UP000050502"/>
    </source>
</evidence>
<evidence type="ECO:0000313" key="13">
    <source>
        <dbReference type="Proteomes" id="UP000037784"/>
    </source>
</evidence>
<evidence type="ECO:0000313" key="12">
    <source>
        <dbReference type="EMBL" id="KPL89105.1"/>
    </source>
</evidence>
<dbReference type="InterPro" id="IPR012348">
    <property type="entry name" value="RNR-like"/>
</dbReference>
<dbReference type="AlphaFoldDB" id="A0A0M8K9M4"/>
<evidence type="ECO:0000313" key="11">
    <source>
        <dbReference type="EMBL" id="GAP63116.1"/>
    </source>
</evidence>
<name>A0A0M8K9M4_9CHLR</name>
<keyword evidence="8" id="KW-0464">Manganese</keyword>
<evidence type="ECO:0000256" key="2">
    <source>
        <dbReference type="ARBA" id="ARBA00001962"/>
    </source>
</evidence>
<evidence type="ECO:0000256" key="4">
    <source>
        <dbReference type="ARBA" id="ARBA00013559"/>
    </source>
</evidence>
<sequence length="303" mass="34851">MDYTRTQFLTATRGALNRQHAALRLWERAKKLGVWNPADLDFSQDTADWNRLSDPEQDAILQLAALFEAGEEAVTLDLLPLLQTVAREGRLEDEIYLTSFLWEEAKHVDFFARFFEAIGVTRDLHEYHGENYRRIFYEALPNALHRLEEEPSPVNQAVASVTYNMIVEGVLAETGYHAWHAALERNNLMPGTIAGLVHIKRDESRHIAFGIYFLSRLVAEHGDPVWNAIEQTMGTLLPVALGVVHEIFDRHESRYGAMPFGLSRDEFQEYATRQFQKRFMRLMHARTKSLEEIVYGEDATEDA</sequence>
<dbReference type="InterPro" id="IPR000358">
    <property type="entry name" value="RNR_small_fam"/>
</dbReference>
<dbReference type="GO" id="GO:0046872">
    <property type="term" value="F:metal ion binding"/>
    <property type="evidence" value="ECO:0007669"/>
    <property type="project" value="UniProtKB-KW"/>
</dbReference>
<keyword evidence="7" id="KW-0408">Iron</keyword>
<dbReference type="EMBL" id="BBZA01000116">
    <property type="protein sequence ID" value="GAP63116.1"/>
    <property type="molecule type" value="Genomic_DNA"/>
</dbReference>
<dbReference type="EMBL" id="LGKN01000003">
    <property type="protein sequence ID" value="KPL89105.1"/>
    <property type="molecule type" value="Genomic_DNA"/>
</dbReference>